<protein>
    <submittedName>
        <fullName evidence="3">Uncharacterized protein</fullName>
    </submittedName>
</protein>
<feature type="region of interest" description="Disordered" evidence="2">
    <location>
        <begin position="191"/>
        <end position="225"/>
    </location>
</feature>
<feature type="coiled-coil region" evidence="1">
    <location>
        <begin position="243"/>
        <end position="343"/>
    </location>
</feature>
<evidence type="ECO:0000256" key="2">
    <source>
        <dbReference type="SAM" id="MobiDB-lite"/>
    </source>
</evidence>
<reference evidence="3 4" key="1">
    <citation type="submission" date="2019-01" db="EMBL/GenBank/DDBJ databases">
        <authorList>
            <person name="Sayadi A."/>
        </authorList>
    </citation>
    <scope>NUCLEOTIDE SEQUENCE [LARGE SCALE GENOMIC DNA]</scope>
</reference>
<sequence>MAQRTKNYPNTVNLETIACEKYMARLLNKEKFVTSPMLSQKAKDKMVKQVPTNISQITKYRQTVRQQNMPSPKRVRSPDTLAHFNDDSVVEVTVKTTNPPRQRSRSTTVEREPWSQLLKQRRSGDKISLFGNFDPLRTLHFLAKELQYQLQSALPDDSTVQQMVSDMQHALKRIPPEVASTVHLQQAIDMFPSRKSSSGSENNLRKVSTATAATQTPPSTEKEDSLRLQKIMEESTIKLEASCKQMEKLCTKLKEEKDSLEKSLAEERKTVQSLEQKVWDLEIEKKDILEPKITMLEEEKLKLEKSLTDLTKKTEMLISSGERDQLKNELTEARNSNFCLEQELCKVKHQLRLNTIEKEKYIAILSVRDKQINEIRNEMTQLQEVVNEQLLELHNSAFQSMPTGEHIATSSPATNADKKKPLSGIGDSTISTIYSNEEHQQHYSAKSNHSFRDLPSGDVDLSAAMQDYPDSTSVKLDAFKDDIDLEKVDSHSSIRSMMSEIKRTAYVVANTPRECSIANIMSSVP</sequence>
<name>A0A653DAJ5_CALMS</name>
<evidence type="ECO:0000313" key="3">
    <source>
        <dbReference type="EMBL" id="VEN57018.1"/>
    </source>
</evidence>
<proteinExistence type="predicted"/>
<keyword evidence="4" id="KW-1185">Reference proteome</keyword>
<keyword evidence="1" id="KW-0175">Coiled coil</keyword>
<accession>A0A653DAJ5</accession>
<evidence type="ECO:0000313" key="4">
    <source>
        <dbReference type="Proteomes" id="UP000410492"/>
    </source>
</evidence>
<gene>
    <name evidence="3" type="ORF">CALMAC_LOCUS15758</name>
</gene>
<dbReference type="EMBL" id="CAACVG010010946">
    <property type="protein sequence ID" value="VEN57018.1"/>
    <property type="molecule type" value="Genomic_DNA"/>
</dbReference>
<organism evidence="3 4">
    <name type="scientific">Callosobruchus maculatus</name>
    <name type="common">Southern cowpea weevil</name>
    <name type="synonym">Pulse bruchid</name>
    <dbReference type="NCBI Taxonomy" id="64391"/>
    <lineage>
        <taxon>Eukaryota</taxon>
        <taxon>Metazoa</taxon>
        <taxon>Ecdysozoa</taxon>
        <taxon>Arthropoda</taxon>
        <taxon>Hexapoda</taxon>
        <taxon>Insecta</taxon>
        <taxon>Pterygota</taxon>
        <taxon>Neoptera</taxon>
        <taxon>Endopterygota</taxon>
        <taxon>Coleoptera</taxon>
        <taxon>Polyphaga</taxon>
        <taxon>Cucujiformia</taxon>
        <taxon>Chrysomeloidea</taxon>
        <taxon>Chrysomelidae</taxon>
        <taxon>Bruchinae</taxon>
        <taxon>Bruchini</taxon>
        <taxon>Callosobruchus</taxon>
    </lineage>
</organism>
<dbReference type="Proteomes" id="UP000410492">
    <property type="component" value="Unassembled WGS sequence"/>
</dbReference>
<dbReference type="OrthoDB" id="8193820at2759"/>
<feature type="compositionally biased region" description="Low complexity" evidence="2">
    <location>
        <begin position="208"/>
        <end position="219"/>
    </location>
</feature>
<evidence type="ECO:0000256" key="1">
    <source>
        <dbReference type="SAM" id="Coils"/>
    </source>
</evidence>
<dbReference type="AlphaFoldDB" id="A0A653DAJ5"/>
<feature type="compositionally biased region" description="Polar residues" evidence="2">
    <location>
        <begin position="194"/>
        <end position="206"/>
    </location>
</feature>